<comment type="caution">
    <text evidence="4">The sequence shown here is derived from an EMBL/GenBank/DDBJ whole genome shotgun (WGS) entry which is preliminary data.</text>
</comment>
<evidence type="ECO:0000313" key="4">
    <source>
        <dbReference type="EMBL" id="KAJ8035088.1"/>
    </source>
</evidence>
<keyword evidence="5" id="KW-1185">Reference proteome</keyword>
<comment type="caution">
    <text evidence="2">Lacks conserved residue(s) required for the propagation of feature annotation.</text>
</comment>
<gene>
    <name evidence="4" type="ORF">HOLleu_22195</name>
</gene>
<dbReference type="AlphaFoldDB" id="A0A9Q1BXD0"/>
<dbReference type="OrthoDB" id="406096at2759"/>
<accession>A0A9Q1BXD0</accession>
<keyword evidence="2" id="KW-0768">Sushi</keyword>
<dbReference type="PROSITE" id="PS50923">
    <property type="entry name" value="SUSHI"/>
    <property type="match status" value="1"/>
</dbReference>
<evidence type="ECO:0000256" key="2">
    <source>
        <dbReference type="PROSITE-ProRule" id="PRU00302"/>
    </source>
</evidence>
<keyword evidence="1" id="KW-1015">Disulfide bond</keyword>
<evidence type="ECO:0000313" key="5">
    <source>
        <dbReference type="Proteomes" id="UP001152320"/>
    </source>
</evidence>
<sequence length="248" mass="27033">MCPLTCEENYYIVGDNNAVCINDNNRELWAVNENFECKEILCSFDTLPAAINGFVNISDCSGIFIGDKCNITCISNFFPTYPGYVTCENNGSHVGTWSNNSFSCFEILCSYDTLPAAINGSVNISDCLGISIGDKCNITCISNFFPTYPGYVTCENNGSHVGTWSNNSFSCFEILCSYDTLPAAINGSVNISDCSGISIGDKCNITCISNFFPTYPGYVTCENNGSHVGTWSNNSFSCFGKDKFCRQV</sequence>
<feature type="domain" description="Sushi" evidence="3">
    <location>
        <begin position="1"/>
        <end position="39"/>
    </location>
</feature>
<evidence type="ECO:0000259" key="3">
    <source>
        <dbReference type="PROSITE" id="PS50923"/>
    </source>
</evidence>
<evidence type="ECO:0000256" key="1">
    <source>
        <dbReference type="ARBA" id="ARBA00023157"/>
    </source>
</evidence>
<reference evidence="4" key="1">
    <citation type="submission" date="2021-10" db="EMBL/GenBank/DDBJ databases">
        <title>Tropical sea cucumber genome reveals ecological adaptation and Cuvierian tubules defense mechanism.</title>
        <authorList>
            <person name="Chen T."/>
        </authorList>
    </citation>
    <scope>NUCLEOTIDE SEQUENCE</scope>
    <source>
        <strain evidence="4">Nanhai2018</strain>
        <tissue evidence="4">Muscle</tissue>
    </source>
</reference>
<dbReference type="InterPro" id="IPR035976">
    <property type="entry name" value="Sushi/SCR/CCP_sf"/>
</dbReference>
<dbReference type="SMART" id="SM00032">
    <property type="entry name" value="CCP"/>
    <property type="match status" value="3"/>
</dbReference>
<dbReference type="SUPFAM" id="SSF57535">
    <property type="entry name" value="Complement control module/SCR domain"/>
    <property type="match status" value="3"/>
</dbReference>
<name>A0A9Q1BXD0_HOLLE</name>
<organism evidence="4 5">
    <name type="scientific">Holothuria leucospilota</name>
    <name type="common">Black long sea cucumber</name>
    <name type="synonym">Mertensiothuria leucospilota</name>
    <dbReference type="NCBI Taxonomy" id="206669"/>
    <lineage>
        <taxon>Eukaryota</taxon>
        <taxon>Metazoa</taxon>
        <taxon>Echinodermata</taxon>
        <taxon>Eleutherozoa</taxon>
        <taxon>Echinozoa</taxon>
        <taxon>Holothuroidea</taxon>
        <taxon>Aspidochirotacea</taxon>
        <taxon>Aspidochirotida</taxon>
        <taxon>Holothuriidae</taxon>
        <taxon>Holothuria</taxon>
    </lineage>
</organism>
<dbReference type="EMBL" id="JAIZAY010000010">
    <property type="protein sequence ID" value="KAJ8035088.1"/>
    <property type="molecule type" value="Genomic_DNA"/>
</dbReference>
<proteinExistence type="predicted"/>
<protein>
    <submittedName>
        <fullName evidence="4">E-selectin</fullName>
    </submittedName>
</protein>
<dbReference type="InterPro" id="IPR000436">
    <property type="entry name" value="Sushi_SCR_CCP_dom"/>
</dbReference>
<dbReference type="Proteomes" id="UP001152320">
    <property type="component" value="Chromosome 10"/>
</dbReference>
<dbReference type="Gene3D" id="2.10.70.10">
    <property type="entry name" value="Complement Module, domain 1"/>
    <property type="match status" value="3"/>
</dbReference>